<organism evidence="1">
    <name type="scientific">marine sediment metagenome</name>
    <dbReference type="NCBI Taxonomy" id="412755"/>
    <lineage>
        <taxon>unclassified sequences</taxon>
        <taxon>metagenomes</taxon>
        <taxon>ecological metagenomes</taxon>
    </lineage>
</organism>
<proteinExistence type="predicted"/>
<sequence>MAVQWYEWQNIRKRLVVFGKALQGISPYRVLIEPDLAKCPTGYCNFTSREIAVNPNIFNLPPRDQYQLTKAILVHEAGHRRFTTSKKLPPLTHQVANILEDERIERQMCEEFAGVRWLVKKLSQIFYNESEPINKISDSPGEVVAYFLQLRWAKRIGLPIKDGLSPKNQKLWEKVKNLVYEAWEAENSEVVERNAKKIVSILKLKEIEIPKWVKEIMDRLGNTQGERAKDDKVEGT</sequence>
<accession>X1BCW7</accession>
<name>X1BCW7_9ZZZZ</name>
<evidence type="ECO:0000313" key="1">
    <source>
        <dbReference type="EMBL" id="GAG79042.1"/>
    </source>
</evidence>
<protein>
    <submittedName>
        <fullName evidence="1">Uncharacterized protein</fullName>
    </submittedName>
</protein>
<reference evidence="1" key="1">
    <citation type="journal article" date="2014" name="Front. Microbiol.">
        <title>High frequency of phylogenetically diverse reductive dehalogenase-homologous genes in deep subseafloor sedimentary metagenomes.</title>
        <authorList>
            <person name="Kawai M."/>
            <person name="Futagami T."/>
            <person name="Toyoda A."/>
            <person name="Takaki Y."/>
            <person name="Nishi S."/>
            <person name="Hori S."/>
            <person name="Arai W."/>
            <person name="Tsubouchi T."/>
            <person name="Morono Y."/>
            <person name="Uchiyama I."/>
            <person name="Ito T."/>
            <person name="Fujiyama A."/>
            <person name="Inagaki F."/>
            <person name="Takami H."/>
        </authorList>
    </citation>
    <scope>NUCLEOTIDE SEQUENCE</scope>
    <source>
        <strain evidence="1">Expedition CK06-06</strain>
    </source>
</reference>
<feature type="non-terminal residue" evidence="1">
    <location>
        <position position="236"/>
    </location>
</feature>
<dbReference type="AlphaFoldDB" id="X1BCW7"/>
<dbReference type="EMBL" id="BART01009636">
    <property type="protein sequence ID" value="GAG79042.1"/>
    <property type="molecule type" value="Genomic_DNA"/>
</dbReference>
<gene>
    <name evidence="1" type="ORF">S01H4_21306</name>
</gene>
<comment type="caution">
    <text evidence="1">The sequence shown here is derived from an EMBL/GenBank/DDBJ whole genome shotgun (WGS) entry which is preliminary data.</text>
</comment>